<dbReference type="CDD" id="cd18807">
    <property type="entry name" value="SF1_C_UvrD"/>
    <property type="match status" value="1"/>
</dbReference>
<gene>
    <name evidence="14" type="ORF">ACCQ41_07910</name>
</gene>
<keyword evidence="15" id="KW-1185">Reference proteome</keyword>
<evidence type="ECO:0000313" key="15">
    <source>
        <dbReference type="Proteomes" id="UP001637996"/>
    </source>
</evidence>
<keyword evidence="3 11" id="KW-0378">Hydrolase</keyword>
<evidence type="ECO:0000256" key="2">
    <source>
        <dbReference type="ARBA" id="ARBA00022741"/>
    </source>
</evidence>
<dbReference type="PROSITE" id="PS51217">
    <property type="entry name" value="UVRD_HELICASE_CTER"/>
    <property type="match status" value="1"/>
</dbReference>
<comment type="catalytic activity">
    <reaction evidence="10">
        <text>ATP + H2O = ADP + phosphate + H(+)</text>
        <dbReference type="Rhea" id="RHEA:13065"/>
        <dbReference type="ChEBI" id="CHEBI:15377"/>
        <dbReference type="ChEBI" id="CHEBI:15378"/>
        <dbReference type="ChEBI" id="CHEBI:30616"/>
        <dbReference type="ChEBI" id="CHEBI:43474"/>
        <dbReference type="ChEBI" id="CHEBI:456216"/>
        <dbReference type="EC" id="5.6.2.4"/>
    </reaction>
</comment>
<dbReference type="GO" id="GO:0016787">
    <property type="term" value="F:hydrolase activity"/>
    <property type="evidence" value="ECO:0007669"/>
    <property type="project" value="UniProtKB-KW"/>
</dbReference>
<dbReference type="InterPro" id="IPR014017">
    <property type="entry name" value="DNA_helicase_UvrD-like_C"/>
</dbReference>
<dbReference type="EMBL" id="JBGMEI010000013">
    <property type="protein sequence ID" value="MFO3666162.1"/>
    <property type="molecule type" value="Genomic_DNA"/>
</dbReference>
<comment type="catalytic activity">
    <reaction evidence="8">
        <text>Couples ATP hydrolysis with the unwinding of duplex DNA by translocating in the 3'-5' direction.</text>
        <dbReference type="EC" id="5.6.2.4"/>
    </reaction>
</comment>
<evidence type="ECO:0000313" key="14">
    <source>
        <dbReference type="EMBL" id="MFO3666162.1"/>
    </source>
</evidence>
<comment type="similarity">
    <text evidence="1">Belongs to the helicase family. UvrD subfamily.</text>
</comment>
<dbReference type="PANTHER" id="PTHR11070:SF2">
    <property type="entry name" value="ATP-DEPENDENT DNA HELICASE SRS2"/>
    <property type="match status" value="1"/>
</dbReference>
<dbReference type="InterPro" id="IPR014016">
    <property type="entry name" value="UvrD-like_ATP-bd"/>
</dbReference>
<dbReference type="Proteomes" id="UP001637996">
    <property type="component" value="Unassembled WGS sequence"/>
</dbReference>
<evidence type="ECO:0000259" key="13">
    <source>
        <dbReference type="PROSITE" id="PS51217"/>
    </source>
</evidence>
<protein>
    <recommendedName>
        <fullName evidence="9">DNA 3'-5' helicase</fullName>
        <ecNumber evidence="9">5.6.2.4</ecNumber>
    </recommendedName>
</protein>
<feature type="domain" description="UvrD-like helicase ATP-binding" evidence="12">
    <location>
        <begin position="1"/>
        <end position="273"/>
    </location>
</feature>
<dbReference type="Gene3D" id="3.40.50.300">
    <property type="entry name" value="P-loop containing nucleotide triphosphate hydrolases"/>
    <property type="match status" value="2"/>
</dbReference>
<evidence type="ECO:0000256" key="5">
    <source>
        <dbReference type="ARBA" id="ARBA00022840"/>
    </source>
</evidence>
<evidence type="ECO:0000256" key="1">
    <source>
        <dbReference type="ARBA" id="ARBA00009922"/>
    </source>
</evidence>
<evidence type="ECO:0000256" key="10">
    <source>
        <dbReference type="ARBA" id="ARBA00048988"/>
    </source>
</evidence>
<evidence type="ECO:0000256" key="7">
    <source>
        <dbReference type="ARBA" id="ARBA00023235"/>
    </source>
</evidence>
<evidence type="ECO:0000256" key="11">
    <source>
        <dbReference type="PROSITE-ProRule" id="PRU00560"/>
    </source>
</evidence>
<dbReference type="PROSITE" id="PS51198">
    <property type="entry name" value="UVRD_HELICASE_ATP_BIND"/>
    <property type="match status" value="1"/>
</dbReference>
<comment type="caution">
    <text evidence="14">The sequence shown here is derived from an EMBL/GenBank/DDBJ whole genome shotgun (WGS) entry which is preliminary data.</text>
</comment>
<dbReference type="Pfam" id="PF13361">
    <property type="entry name" value="UvrD_C"/>
    <property type="match status" value="2"/>
</dbReference>
<dbReference type="InterPro" id="IPR000212">
    <property type="entry name" value="DNA_helicase_UvrD/REP"/>
</dbReference>
<dbReference type="RefSeq" id="WP_410031799.1">
    <property type="nucleotide sequence ID" value="NZ_JBGMEI010000013.1"/>
</dbReference>
<dbReference type="Pfam" id="PF00580">
    <property type="entry name" value="UvrD-helicase"/>
    <property type="match status" value="1"/>
</dbReference>
<proteinExistence type="inferred from homology"/>
<evidence type="ECO:0000256" key="6">
    <source>
        <dbReference type="ARBA" id="ARBA00023125"/>
    </source>
</evidence>
<evidence type="ECO:0000256" key="8">
    <source>
        <dbReference type="ARBA" id="ARBA00034617"/>
    </source>
</evidence>
<dbReference type="Gene3D" id="1.10.486.10">
    <property type="entry name" value="PCRA, domain 4"/>
    <property type="match status" value="1"/>
</dbReference>
<dbReference type="InterPro" id="IPR013986">
    <property type="entry name" value="DExx_box_DNA_helicase_dom_sf"/>
</dbReference>
<sequence length="599" mass="71447">MKLTEKQIQAANHKNGPCLVLAVPGAGKTTMLLERIKILENQIDPKNILSLTFSRTQALDMKSRFELENENKSNFMTIHAFCYLIIRNYYKKSKRVLKILESDENYNKYNLIQKIYFDINSKLMSSEDLRNFFTEVGYMRNSMSDISYLKKSQIKNVEKIYYTYENFKKDNSYIDFDDMQTIALRLLNEHPKLLKSVKNKYKYIQLDEGQDTSLLQFKIIEKIIYPENNLMVVADDDQSIYSFRAAEPDYLLNFKSIFPDSKIITMDENHRSQANIVKVSNDFIRQNKKRYEKNLFTNKKPTSKVHKNYAKNSKDVFSYILKNIEANKTNAILYRNNISSLNLVSFLMDAEIDFAINNGSRDFFDSKILKDMVNIINFSNDFYNEELFTEIYYMVKTYLSREEIEKLVLKPKNYTVFDYLHEYIDDEKAYGLLRKEKEFKNLRNMSLDKQFAYIYKTMGYREYIKMFSNKYYEVVINKDLYIESMINFSKGLKNLDEFYSKIEVFEKILNKRNKSNIILSTIHKSKGLEYDNVFIVDLVKGEFPMIFDFTSKNDQLEEERRMFYVAMTRARENLHLISLKYRNDHKVEASEFYNFIKNK</sequence>
<evidence type="ECO:0000256" key="9">
    <source>
        <dbReference type="ARBA" id="ARBA00034808"/>
    </source>
</evidence>
<organism evidence="14 15">
    <name type="scientific">Anaerococcus martiniensis</name>
    <dbReference type="NCBI Taxonomy" id="3115615"/>
    <lineage>
        <taxon>Bacteria</taxon>
        <taxon>Bacillati</taxon>
        <taxon>Bacillota</taxon>
        <taxon>Tissierellia</taxon>
        <taxon>Tissierellales</taxon>
        <taxon>Peptoniphilaceae</taxon>
        <taxon>Anaerococcus</taxon>
    </lineage>
</organism>
<reference evidence="14 15" key="1">
    <citation type="journal article" date="2025" name="Anaerobe">
        <title>Description of Anaerococcus kampingiae sp. nov., Anaerococcus groningensis sp. nov., Anaerococcus martiniensis sp. nov., and Anaerococcus cruorum sp. nov., isolated from human clinical specimens.</title>
        <authorList>
            <person name="Boiten K.E."/>
            <person name="Meijer J."/>
            <person name="van Wezel E.M."/>
            <person name="Veloo A.C.M."/>
        </authorList>
    </citation>
    <scope>NUCLEOTIDE SEQUENCE [LARGE SCALE GENOMIC DNA]</scope>
    <source>
        <strain evidence="14 15">ENR0831</strain>
    </source>
</reference>
<keyword evidence="5 11" id="KW-0067">ATP-binding</keyword>
<name>A0ABW9MA36_9FIRM</name>
<dbReference type="SUPFAM" id="SSF52540">
    <property type="entry name" value="P-loop containing nucleoside triphosphate hydrolases"/>
    <property type="match status" value="1"/>
</dbReference>
<evidence type="ECO:0000259" key="12">
    <source>
        <dbReference type="PROSITE" id="PS51198"/>
    </source>
</evidence>
<keyword evidence="6" id="KW-0238">DNA-binding</keyword>
<dbReference type="PANTHER" id="PTHR11070">
    <property type="entry name" value="UVRD / RECB / PCRA DNA HELICASE FAMILY MEMBER"/>
    <property type="match status" value="1"/>
</dbReference>
<keyword evidence="2 11" id="KW-0547">Nucleotide-binding</keyword>
<evidence type="ECO:0000256" key="3">
    <source>
        <dbReference type="ARBA" id="ARBA00022801"/>
    </source>
</evidence>
<keyword evidence="7" id="KW-0413">Isomerase</keyword>
<accession>A0ABW9MA36</accession>
<dbReference type="GO" id="GO:0004386">
    <property type="term" value="F:helicase activity"/>
    <property type="evidence" value="ECO:0007669"/>
    <property type="project" value="UniProtKB-KW"/>
</dbReference>
<evidence type="ECO:0000256" key="4">
    <source>
        <dbReference type="ARBA" id="ARBA00022806"/>
    </source>
</evidence>
<dbReference type="CDD" id="cd17932">
    <property type="entry name" value="DEXQc_UvrD"/>
    <property type="match status" value="1"/>
</dbReference>
<dbReference type="EC" id="5.6.2.4" evidence="9"/>
<feature type="domain" description="UvrD-like helicase C-terminal" evidence="13">
    <location>
        <begin position="274"/>
        <end position="527"/>
    </location>
</feature>
<feature type="binding site" evidence="11">
    <location>
        <begin position="22"/>
        <end position="29"/>
    </location>
    <ligand>
        <name>ATP</name>
        <dbReference type="ChEBI" id="CHEBI:30616"/>
    </ligand>
</feature>
<dbReference type="Gene3D" id="1.10.10.160">
    <property type="match status" value="1"/>
</dbReference>
<dbReference type="InterPro" id="IPR027417">
    <property type="entry name" value="P-loop_NTPase"/>
</dbReference>
<keyword evidence="4 11" id="KW-0347">Helicase</keyword>